<dbReference type="EMBL" id="CAJGYM010000045">
    <property type="protein sequence ID" value="CAD6194497.1"/>
    <property type="molecule type" value="Genomic_DNA"/>
</dbReference>
<comment type="caution">
    <text evidence="4">The sequence shown here is derived from an EMBL/GenBank/DDBJ whole genome shotgun (WGS) entry which is preliminary data.</text>
</comment>
<name>A0A8S1HH69_9PELO</name>
<keyword evidence="3" id="KW-0812">Transmembrane</keyword>
<dbReference type="SUPFAM" id="SSF51735">
    <property type="entry name" value="NAD(P)-binding Rossmann-fold domains"/>
    <property type="match status" value="1"/>
</dbReference>
<organism evidence="4 5">
    <name type="scientific">Caenorhabditis auriculariae</name>
    <dbReference type="NCBI Taxonomy" id="2777116"/>
    <lineage>
        <taxon>Eukaryota</taxon>
        <taxon>Metazoa</taxon>
        <taxon>Ecdysozoa</taxon>
        <taxon>Nematoda</taxon>
        <taxon>Chromadorea</taxon>
        <taxon>Rhabditida</taxon>
        <taxon>Rhabditina</taxon>
        <taxon>Rhabditomorpha</taxon>
        <taxon>Rhabditoidea</taxon>
        <taxon>Rhabditidae</taxon>
        <taxon>Peloderinae</taxon>
        <taxon>Caenorhabditis</taxon>
    </lineage>
</organism>
<accession>A0A8S1HH69</accession>
<gene>
    <name evidence="4" type="ORF">CAUJ_LOCUS10416</name>
</gene>
<evidence type="ECO:0000313" key="5">
    <source>
        <dbReference type="Proteomes" id="UP000835052"/>
    </source>
</evidence>
<dbReference type="PRINTS" id="PR00081">
    <property type="entry name" value="GDHRDH"/>
</dbReference>
<dbReference type="Gene3D" id="3.40.50.720">
    <property type="entry name" value="NAD(P)-binding Rossmann-like Domain"/>
    <property type="match status" value="1"/>
</dbReference>
<dbReference type="AlphaFoldDB" id="A0A8S1HH69"/>
<proteinExistence type="inferred from homology"/>
<evidence type="ECO:0000313" key="4">
    <source>
        <dbReference type="EMBL" id="CAD6194497.1"/>
    </source>
</evidence>
<dbReference type="Pfam" id="PF00106">
    <property type="entry name" value="adh_short"/>
    <property type="match status" value="1"/>
</dbReference>
<comment type="similarity">
    <text evidence="1">Belongs to the short-chain dehydrogenases/reductases (SDR) family.</text>
</comment>
<evidence type="ECO:0000256" key="1">
    <source>
        <dbReference type="ARBA" id="ARBA00006484"/>
    </source>
</evidence>
<dbReference type="PANTHER" id="PTHR24322:SF736">
    <property type="entry name" value="RETINOL DEHYDROGENASE 10"/>
    <property type="match status" value="1"/>
</dbReference>
<evidence type="ECO:0000256" key="2">
    <source>
        <dbReference type="ARBA" id="ARBA00023002"/>
    </source>
</evidence>
<evidence type="ECO:0000256" key="3">
    <source>
        <dbReference type="SAM" id="Phobius"/>
    </source>
</evidence>
<keyword evidence="5" id="KW-1185">Reference proteome</keyword>
<reference evidence="4" key="1">
    <citation type="submission" date="2020-10" db="EMBL/GenBank/DDBJ databases">
        <authorList>
            <person name="Kikuchi T."/>
        </authorList>
    </citation>
    <scope>NUCLEOTIDE SEQUENCE</scope>
    <source>
        <strain evidence="4">NKZ352</strain>
    </source>
</reference>
<dbReference type="GO" id="GO:0016616">
    <property type="term" value="F:oxidoreductase activity, acting on the CH-OH group of donors, NAD or NADP as acceptor"/>
    <property type="evidence" value="ECO:0007669"/>
    <property type="project" value="TreeGrafter"/>
</dbReference>
<dbReference type="GO" id="GO:0005811">
    <property type="term" value="C:lipid droplet"/>
    <property type="evidence" value="ECO:0007669"/>
    <property type="project" value="TreeGrafter"/>
</dbReference>
<keyword evidence="2" id="KW-0560">Oxidoreductase</keyword>
<dbReference type="PANTHER" id="PTHR24322">
    <property type="entry name" value="PKSB"/>
    <property type="match status" value="1"/>
</dbReference>
<dbReference type="InterPro" id="IPR002347">
    <property type="entry name" value="SDR_fam"/>
</dbReference>
<feature type="transmembrane region" description="Helical" evidence="3">
    <location>
        <begin position="6"/>
        <end position="26"/>
    </location>
</feature>
<dbReference type="Proteomes" id="UP000835052">
    <property type="component" value="Unassembled WGS sequence"/>
</dbReference>
<keyword evidence="3" id="KW-1133">Transmembrane helix</keyword>
<sequence length="312" mass="34863">MGRASLPLQILFTIKFSVLYLFVFLFQDIPRVLFGRKKKVAGQVVVITGSGMGMGKEVAKKFALRQGAKVCILDINEKEGLRTMEEITEAGGFAQFFRCDVSKANELEDVASRIYKDPALGFVNIVVANAAILKFGEATTLTYDDYKLNNDVNILGHIYTVKAFLPKMIEAKQGHIVSIGSICSHFGDYTGTAYCAAKFACRGFMEALHCELLEKGLEQIAVTSIYPYFVKTNFISNFEEPYSTYWDVVPLEVATDEIVDAILYERLSHYIPGSIKLLCVYMKWMTTKGTIPIGRKVFNITCKPKTGEVKQV</sequence>
<dbReference type="OrthoDB" id="10253736at2759"/>
<protein>
    <submittedName>
        <fullName evidence="4">Uncharacterized protein</fullName>
    </submittedName>
</protein>
<keyword evidence="3" id="KW-0472">Membrane</keyword>
<dbReference type="InterPro" id="IPR036291">
    <property type="entry name" value="NAD(P)-bd_dom_sf"/>
</dbReference>